<sequence>MVQKTRHTGTPPETQPQPNQDRLTPWQRLGAVFQGELRCSTRTQPCRETAGRNTATHRDPALKTSRPRRGREKELEFGGWDVLSRRDEYLLAYITSAREYNALVILRTRRPPHL</sequence>
<protein>
    <submittedName>
        <fullName evidence="2">Uncharacterized protein</fullName>
    </submittedName>
</protein>
<evidence type="ECO:0000313" key="3">
    <source>
        <dbReference type="Proteomes" id="UP001066276"/>
    </source>
</evidence>
<keyword evidence="3" id="KW-1185">Reference proteome</keyword>
<feature type="region of interest" description="Disordered" evidence="1">
    <location>
        <begin position="1"/>
        <end position="23"/>
    </location>
</feature>
<feature type="region of interest" description="Disordered" evidence="1">
    <location>
        <begin position="40"/>
        <end position="71"/>
    </location>
</feature>
<name>A0AAV7M7E3_PLEWA</name>
<gene>
    <name evidence="2" type="ORF">NDU88_001169</name>
</gene>
<evidence type="ECO:0000313" key="2">
    <source>
        <dbReference type="EMBL" id="KAJ1096020.1"/>
    </source>
</evidence>
<evidence type="ECO:0000256" key="1">
    <source>
        <dbReference type="SAM" id="MobiDB-lite"/>
    </source>
</evidence>
<proteinExistence type="predicted"/>
<dbReference type="AlphaFoldDB" id="A0AAV7M7E3"/>
<dbReference type="Proteomes" id="UP001066276">
    <property type="component" value="Chromosome 10"/>
</dbReference>
<organism evidence="2 3">
    <name type="scientific">Pleurodeles waltl</name>
    <name type="common">Iberian ribbed newt</name>
    <dbReference type="NCBI Taxonomy" id="8319"/>
    <lineage>
        <taxon>Eukaryota</taxon>
        <taxon>Metazoa</taxon>
        <taxon>Chordata</taxon>
        <taxon>Craniata</taxon>
        <taxon>Vertebrata</taxon>
        <taxon>Euteleostomi</taxon>
        <taxon>Amphibia</taxon>
        <taxon>Batrachia</taxon>
        <taxon>Caudata</taxon>
        <taxon>Salamandroidea</taxon>
        <taxon>Salamandridae</taxon>
        <taxon>Pleurodelinae</taxon>
        <taxon>Pleurodeles</taxon>
    </lineage>
</organism>
<dbReference type="EMBL" id="JANPWB010000014">
    <property type="protein sequence ID" value="KAJ1096020.1"/>
    <property type="molecule type" value="Genomic_DNA"/>
</dbReference>
<reference evidence="2" key="1">
    <citation type="journal article" date="2022" name="bioRxiv">
        <title>Sequencing and chromosome-scale assembly of the giantPleurodeles waltlgenome.</title>
        <authorList>
            <person name="Brown T."/>
            <person name="Elewa A."/>
            <person name="Iarovenko S."/>
            <person name="Subramanian E."/>
            <person name="Araus A.J."/>
            <person name="Petzold A."/>
            <person name="Susuki M."/>
            <person name="Suzuki K.-i.T."/>
            <person name="Hayashi T."/>
            <person name="Toyoda A."/>
            <person name="Oliveira C."/>
            <person name="Osipova E."/>
            <person name="Leigh N.D."/>
            <person name="Simon A."/>
            <person name="Yun M.H."/>
        </authorList>
    </citation>
    <scope>NUCLEOTIDE SEQUENCE</scope>
    <source>
        <strain evidence="2">20211129_DDA</strain>
        <tissue evidence="2">Liver</tissue>
    </source>
</reference>
<accession>A0AAV7M7E3</accession>
<feature type="compositionally biased region" description="Polar residues" evidence="1">
    <location>
        <begin position="40"/>
        <end position="54"/>
    </location>
</feature>
<comment type="caution">
    <text evidence="2">The sequence shown here is derived from an EMBL/GenBank/DDBJ whole genome shotgun (WGS) entry which is preliminary data.</text>
</comment>